<dbReference type="KEGG" id="bgt:106063801"/>
<dbReference type="Pfam" id="PF02676">
    <property type="entry name" value="TYW3"/>
    <property type="match status" value="1"/>
</dbReference>
<feature type="domain" description="tRNA wybutosine-synthesizing protein" evidence="12">
    <location>
        <begin position="12"/>
        <end position="185"/>
    </location>
</feature>
<dbReference type="VEuPathDB" id="VectorBase:BGLAX_041392"/>
<dbReference type="RefSeq" id="XP_013077723.2">
    <property type="nucleotide sequence ID" value="XM_013222269.2"/>
</dbReference>
<accession>A0A2C9LAJ5</accession>
<dbReference type="GO" id="GO:0008168">
    <property type="term" value="F:methyltransferase activity"/>
    <property type="evidence" value="ECO:0007669"/>
    <property type="project" value="UniProtKB-KW"/>
</dbReference>
<organism evidence="13 14">
    <name type="scientific">Biomphalaria glabrata</name>
    <name type="common">Bloodfluke planorb</name>
    <name type="synonym">Freshwater snail</name>
    <dbReference type="NCBI Taxonomy" id="6526"/>
    <lineage>
        <taxon>Eukaryota</taxon>
        <taxon>Metazoa</taxon>
        <taxon>Spiralia</taxon>
        <taxon>Lophotrochozoa</taxon>
        <taxon>Mollusca</taxon>
        <taxon>Gastropoda</taxon>
        <taxon>Heterobranchia</taxon>
        <taxon>Euthyneura</taxon>
        <taxon>Panpulmonata</taxon>
        <taxon>Hygrophila</taxon>
        <taxon>Lymnaeoidea</taxon>
        <taxon>Planorbidae</taxon>
        <taxon>Biomphalaria</taxon>
    </lineage>
</organism>
<gene>
    <name evidence="13" type="primary">106063801</name>
</gene>
<reference evidence="13" key="1">
    <citation type="submission" date="2020-05" db="UniProtKB">
        <authorList>
            <consortium name="EnsemblMetazoa"/>
        </authorList>
    </citation>
    <scope>IDENTIFICATION</scope>
    <source>
        <strain evidence="13">BB02</strain>
    </source>
</reference>
<evidence type="ECO:0000256" key="4">
    <source>
        <dbReference type="ARBA" id="ARBA00016536"/>
    </source>
</evidence>
<dbReference type="UniPathway" id="UPA00375"/>
<dbReference type="PANTHER" id="PTHR48418:SF1">
    <property type="entry name" value="TRNA WYBUTOSINE-SYNTHESIZING PROTEIN 3"/>
    <property type="match status" value="1"/>
</dbReference>
<evidence type="ECO:0000256" key="1">
    <source>
        <dbReference type="ARBA" id="ARBA00004797"/>
    </source>
</evidence>
<evidence type="ECO:0000259" key="12">
    <source>
        <dbReference type="Pfam" id="PF02676"/>
    </source>
</evidence>
<dbReference type="SUPFAM" id="SSF111278">
    <property type="entry name" value="SSo0622-like"/>
    <property type="match status" value="1"/>
</dbReference>
<dbReference type="EnsemblMetazoa" id="BGLB028777-RA">
    <property type="protein sequence ID" value="BGLB028777-PA"/>
    <property type="gene ID" value="BGLB028777"/>
</dbReference>
<dbReference type="EC" id="2.1.1.282" evidence="3"/>
<keyword evidence="6" id="KW-0808">Transferase</keyword>
<dbReference type="GO" id="GO:0008033">
    <property type="term" value="P:tRNA processing"/>
    <property type="evidence" value="ECO:0007669"/>
    <property type="project" value="UniProtKB-KW"/>
</dbReference>
<dbReference type="Proteomes" id="UP000076420">
    <property type="component" value="Unassembled WGS sequence"/>
</dbReference>
<dbReference type="Gene3D" id="3.30.1960.10">
    <property type="entry name" value="tRNA wybutosine-synthesizing-like"/>
    <property type="match status" value="1"/>
</dbReference>
<evidence type="ECO:0000256" key="11">
    <source>
        <dbReference type="ARBA" id="ARBA00049202"/>
    </source>
</evidence>
<comment type="catalytic activity">
    <reaction evidence="11">
        <text>4-demethyl-7-[(3S)-3-amino-3-carboxypropyl]wyosine(37) in tRNA(Phe) + S-adenosyl-L-methionine = 7-[(3S)-3-amino-3-carboxypropyl]wyosine(37) in tRNA(Phe) + S-adenosyl-L-homocysteine + H(+)</text>
        <dbReference type="Rhea" id="RHEA:36635"/>
        <dbReference type="Rhea" id="RHEA-COMP:10378"/>
        <dbReference type="Rhea" id="RHEA-COMP:10379"/>
        <dbReference type="ChEBI" id="CHEBI:15378"/>
        <dbReference type="ChEBI" id="CHEBI:57856"/>
        <dbReference type="ChEBI" id="CHEBI:59789"/>
        <dbReference type="ChEBI" id="CHEBI:73543"/>
        <dbReference type="ChEBI" id="CHEBI:73550"/>
        <dbReference type="EC" id="2.1.1.282"/>
    </reaction>
</comment>
<evidence type="ECO:0000313" key="13">
    <source>
        <dbReference type="EnsemblMetazoa" id="BGLB028777-PA"/>
    </source>
</evidence>
<dbReference type="EnsemblMetazoa" id="BGLB028777-RB">
    <property type="protein sequence ID" value="BGLB028777-PB"/>
    <property type="gene ID" value="BGLB028777"/>
</dbReference>
<comment type="function">
    <text evidence="9">Probable S-adenosyl-L-methionine-dependent methyltransferase that acts as a component of the wybutosine biosynthesis pathway. Wybutosine is a hyper modified guanosine with a tricyclic base found at the 3'-position adjacent to the anticodon of eukaryotic phenylalanine tRNA.</text>
</comment>
<evidence type="ECO:0000256" key="3">
    <source>
        <dbReference type="ARBA" id="ARBA00012750"/>
    </source>
</evidence>
<evidence type="ECO:0000313" key="14">
    <source>
        <dbReference type="Proteomes" id="UP000076420"/>
    </source>
</evidence>
<keyword evidence="5" id="KW-0489">Methyltransferase</keyword>
<protein>
    <recommendedName>
        <fullName evidence="4">tRNA wybutosine-synthesizing protein 3 homolog</fullName>
        <ecNumber evidence="3">2.1.1.282</ecNumber>
    </recommendedName>
    <alternativeName>
        <fullName evidence="10">tRNA(Phe) 7-((3-amino-3-carboxypropyl)-4-demethylwyosine(37)-N(4))-methyltransferase</fullName>
    </alternativeName>
</protein>
<keyword evidence="8" id="KW-0819">tRNA processing</keyword>
<comment type="similarity">
    <text evidence="2">Belongs to the TYW3 family.</text>
</comment>
<dbReference type="InterPro" id="IPR036602">
    <property type="entry name" value="tRNA_yW-synthesising-like_sf"/>
</dbReference>
<sequence>MAFANQKIQRLLRADLSKKGSVDEPIVNLVEFINSLQHYFTTSSCSGRILIFENDLQADKKGCKWLYVSHTYVTLEEILTHLTAVPDEAVFKFEPFIMHVQCQTLEDAQKLHQAAVAAGFRNSGITIGGKGKIMMAVRSTHSLEAPLSSEGKLIVSQEYIKFLTECANKKMEENKNRIHRFFELVKTLSTKTESNKTLKTKCPVKKVKKVTHSEDGTKETETDLSLFVFDVS</sequence>
<evidence type="ECO:0000256" key="2">
    <source>
        <dbReference type="ARBA" id="ARBA00008569"/>
    </source>
</evidence>
<evidence type="ECO:0000256" key="5">
    <source>
        <dbReference type="ARBA" id="ARBA00022603"/>
    </source>
</evidence>
<dbReference type="GO" id="GO:0032259">
    <property type="term" value="P:methylation"/>
    <property type="evidence" value="ECO:0007669"/>
    <property type="project" value="UniProtKB-KW"/>
</dbReference>
<evidence type="ECO:0000256" key="9">
    <source>
        <dbReference type="ARBA" id="ARBA00025378"/>
    </source>
</evidence>
<dbReference type="VEuPathDB" id="VectorBase:BGLB028777"/>
<dbReference type="OrthoDB" id="263283at2759"/>
<dbReference type="AlphaFoldDB" id="A0A2C9LAJ5"/>
<evidence type="ECO:0000256" key="7">
    <source>
        <dbReference type="ARBA" id="ARBA00022691"/>
    </source>
</evidence>
<evidence type="ECO:0000256" key="10">
    <source>
        <dbReference type="ARBA" id="ARBA00030554"/>
    </source>
</evidence>
<evidence type="ECO:0000256" key="8">
    <source>
        <dbReference type="ARBA" id="ARBA00022694"/>
    </source>
</evidence>
<comment type="pathway">
    <text evidence="1">tRNA modification; wybutosine-tRNA(Phe) biosynthesis.</text>
</comment>
<keyword evidence="7" id="KW-0949">S-adenosyl-L-methionine</keyword>
<evidence type="ECO:0000256" key="6">
    <source>
        <dbReference type="ARBA" id="ARBA00022679"/>
    </source>
</evidence>
<name>A0A2C9LAJ5_BIOGL</name>
<dbReference type="STRING" id="6526.A0A2C9LAJ5"/>
<dbReference type="PANTHER" id="PTHR48418">
    <property type="entry name" value="TRNA WYBUTOSINE-SYNTHESIZING PROTEIN 3"/>
    <property type="match status" value="1"/>
</dbReference>
<proteinExistence type="inferred from homology"/>
<dbReference type="FunFam" id="3.30.1960.10:FF:000001">
    <property type="entry name" value="tRNA wybutosine-synthesizing protein 3 homolog"/>
    <property type="match status" value="1"/>
</dbReference>
<dbReference type="InterPro" id="IPR003827">
    <property type="entry name" value="tRNA_yW-synthesising"/>
</dbReference>